<proteinExistence type="predicted"/>
<sequence>GEDYRNGNAAELLSYDETLAKKNFNDALLELGSSSVETTILCTEQYEPSVKQMVQKLQKTLGVKFVSTVKVVSESDLEAAVNDGNYSVA</sequence>
<evidence type="ECO:0000313" key="2">
    <source>
        <dbReference type="Proteomes" id="UP000653002"/>
    </source>
</evidence>
<reference evidence="1" key="1">
    <citation type="submission" date="2020-01" db="EMBL/GenBank/DDBJ databases">
        <authorList>
            <person name="Richard D."/>
        </authorList>
    </citation>
    <scope>NUCLEOTIDE SEQUENCE</scope>
    <source>
        <strain evidence="1">JP541</strain>
    </source>
</reference>
<feature type="non-terminal residue" evidence="1">
    <location>
        <position position="89"/>
    </location>
</feature>
<evidence type="ECO:0000313" key="1">
    <source>
        <dbReference type="EMBL" id="MBD4339168.1"/>
    </source>
</evidence>
<feature type="non-terminal residue" evidence="1">
    <location>
        <position position="1"/>
    </location>
</feature>
<organism evidence="1 2">
    <name type="scientific">Xanthomonas citri pv. citri</name>
    <dbReference type="NCBI Taxonomy" id="611301"/>
    <lineage>
        <taxon>Bacteria</taxon>
        <taxon>Pseudomonadati</taxon>
        <taxon>Pseudomonadota</taxon>
        <taxon>Gammaproteobacteria</taxon>
        <taxon>Lysobacterales</taxon>
        <taxon>Lysobacteraceae</taxon>
        <taxon>Xanthomonas</taxon>
    </lineage>
</organism>
<gene>
    <name evidence="1" type="ORF">GUH15_24565</name>
</gene>
<dbReference type="Proteomes" id="UP000653002">
    <property type="component" value="Unassembled WGS sequence"/>
</dbReference>
<name>A0A8I0H6I4_XANCI</name>
<accession>A0A8I0H6I4</accession>
<dbReference type="Gene3D" id="3.10.105.10">
    <property type="entry name" value="Dipeptide-binding Protein, Domain 3"/>
    <property type="match status" value="1"/>
</dbReference>
<dbReference type="AlphaFoldDB" id="A0A8I0H6I4"/>
<comment type="caution">
    <text evidence="1">The sequence shown here is derived from an EMBL/GenBank/DDBJ whole genome shotgun (WGS) entry which is preliminary data.</text>
</comment>
<dbReference type="EMBL" id="JAABFR010002113">
    <property type="protein sequence ID" value="MBD4339168.1"/>
    <property type="molecule type" value="Genomic_DNA"/>
</dbReference>
<protein>
    <submittedName>
        <fullName evidence="1">Uncharacterized protein</fullName>
    </submittedName>
</protein>